<dbReference type="InterPro" id="IPR029028">
    <property type="entry name" value="Alpha/beta_knot_MTases"/>
</dbReference>
<dbReference type="InterPro" id="IPR051259">
    <property type="entry name" value="rRNA_Methyltransferase"/>
</dbReference>
<reference evidence="4 5" key="1">
    <citation type="journal article" date="2019" name="BMC Genomics">
        <title>New insights from Opisthorchis felineus genome: update on genomics of the epidemiologically important liver flukes.</title>
        <authorList>
            <person name="Ershov N.I."/>
            <person name="Mordvinov V.A."/>
            <person name="Prokhortchouk E.B."/>
            <person name="Pakharukova M.Y."/>
            <person name="Gunbin K.V."/>
            <person name="Ustyantsev K."/>
            <person name="Genaev M.A."/>
            <person name="Blinov A.G."/>
            <person name="Mazur A."/>
            <person name="Boulygina E."/>
            <person name="Tsygankova S."/>
            <person name="Khrameeva E."/>
            <person name="Chekanov N."/>
            <person name="Fan G."/>
            <person name="Xiao A."/>
            <person name="Zhang H."/>
            <person name="Xu X."/>
            <person name="Yang H."/>
            <person name="Solovyev V."/>
            <person name="Lee S.M."/>
            <person name="Liu X."/>
            <person name="Afonnikov D.A."/>
            <person name="Skryabin K.G."/>
        </authorList>
    </citation>
    <scope>NUCLEOTIDE SEQUENCE [LARGE SCALE GENOMIC DNA]</scope>
    <source>
        <strain evidence="4">AK-0245</strain>
        <tissue evidence="4">Whole organism</tissue>
    </source>
</reference>
<dbReference type="GO" id="GO:0008173">
    <property type="term" value="F:RNA methyltransferase activity"/>
    <property type="evidence" value="ECO:0007669"/>
    <property type="project" value="InterPro"/>
</dbReference>
<dbReference type="GO" id="GO:0032259">
    <property type="term" value="P:methylation"/>
    <property type="evidence" value="ECO:0007669"/>
    <property type="project" value="UniProtKB-KW"/>
</dbReference>
<gene>
    <name evidence="4" type="ORF">CRM22_002535</name>
</gene>
<dbReference type="AlphaFoldDB" id="A0A4V3SGA8"/>
<dbReference type="OrthoDB" id="270651at2759"/>
<keyword evidence="5" id="KW-1185">Reference proteome</keyword>
<dbReference type="SUPFAM" id="SSF75217">
    <property type="entry name" value="alpha/beta knot"/>
    <property type="match status" value="2"/>
</dbReference>
<protein>
    <recommendedName>
        <fullName evidence="3">tRNA/rRNA methyltransferase SpoU type domain-containing protein</fullName>
    </recommendedName>
</protein>
<dbReference type="InterPro" id="IPR029064">
    <property type="entry name" value="Ribosomal_eL30-like_sf"/>
</dbReference>
<sequence>MFHLDTSLIPRCSPSTAISWIFSRRFSEKLLYGDELIRKPSSRIKANPVQCASVAVPNLHNSRTSAFNSGRESLKQAKTAKQLYAKLEGNDPRLCDAIEMARGRRAGQSAVSPAMRTVVLEGEQLIMDALASGGHVHSLYFSSRHALQRLISTERVEHIYYVPHHTLERFSSMKTCPGLLAIFEVPDPAVLTTRYLSHGLWRPLPATLVINGIRDPGNMGSLLRTAASFGLSSVLISEGSVDIWNEKVLRAGMSSHFRIPVYQDLSWREIGERLADEAAQFLGTNGGDNVKVFVADVASEETEKRIAECSKVEAVATQAVSSDVDLEDDNEERFEATFPVSFQSFVSDPATATAYRLPLPSAPHFRISYFSGGPALDKTPSCKLSSEKLDFKPVLVVGSESEGLSPEAYYLAHLTGGSRIVIPSSPDTDSLNVLAATSTILGEMQRQYLDP</sequence>
<organism evidence="4 5">
    <name type="scientific">Opisthorchis felineus</name>
    <dbReference type="NCBI Taxonomy" id="147828"/>
    <lineage>
        <taxon>Eukaryota</taxon>
        <taxon>Metazoa</taxon>
        <taxon>Spiralia</taxon>
        <taxon>Lophotrochozoa</taxon>
        <taxon>Platyhelminthes</taxon>
        <taxon>Trematoda</taxon>
        <taxon>Digenea</taxon>
        <taxon>Opisthorchiida</taxon>
        <taxon>Opisthorchiata</taxon>
        <taxon>Opisthorchiidae</taxon>
        <taxon>Opisthorchis</taxon>
    </lineage>
</organism>
<dbReference type="SUPFAM" id="SSF55315">
    <property type="entry name" value="L30e-like"/>
    <property type="match status" value="1"/>
</dbReference>
<dbReference type="InterPro" id="IPR001537">
    <property type="entry name" value="SpoU_MeTrfase"/>
</dbReference>
<evidence type="ECO:0000256" key="1">
    <source>
        <dbReference type="ARBA" id="ARBA00022603"/>
    </source>
</evidence>
<dbReference type="Pfam" id="PF00588">
    <property type="entry name" value="SpoU_methylase"/>
    <property type="match status" value="1"/>
</dbReference>
<dbReference type="Gene3D" id="3.40.1280.10">
    <property type="match status" value="1"/>
</dbReference>
<evidence type="ECO:0000256" key="2">
    <source>
        <dbReference type="ARBA" id="ARBA00022679"/>
    </source>
</evidence>
<dbReference type="EMBL" id="SJOL01004438">
    <property type="protein sequence ID" value="TGZ71624.1"/>
    <property type="molecule type" value="Genomic_DNA"/>
</dbReference>
<accession>A0A4V3SGA8</accession>
<dbReference type="InterPro" id="IPR029026">
    <property type="entry name" value="tRNA_m1G_MTases_N"/>
</dbReference>
<dbReference type="GO" id="GO:0003723">
    <property type="term" value="F:RNA binding"/>
    <property type="evidence" value="ECO:0007669"/>
    <property type="project" value="InterPro"/>
</dbReference>
<keyword evidence="2" id="KW-0808">Transferase</keyword>
<dbReference type="PANTHER" id="PTHR43191">
    <property type="entry name" value="RRNA METHYLTRANSFERASE 3"/>
    <property type="match status" value="1"/>
</dbReference>
<proteinExistence type="predicted"/>
<dbReference type="Gene3D" id="3.30.1330.30">
    <property type="match status" value="1"/>
</dbReference>
<keyword evidence="1" id="KW-0489">Methyltransferase</keyword>
<name>A0A4V3SGA8_OPIFE</name>
<comment type="caution">
    <text evidence="4">The sequence shown here is derived from an EMBL/GenBank/DDBJ whole genome shotgun (WGS) entry which is preliminary data.</text>
</comment>
<evidence type="ECO:0000313" key="4">
    <source>
        <dbReference type="EMBL" id="TGZ71624.1"/>
    </source>
</evidence>
<evidence type="ECO:0000313" key="5">
    <source>
        <dbReference type="Proteomes" id="UP000308267"/>
    </source>
</evidence>
<dbReference type="PANTHER" id="PTHR43191:SF2">
    <property type="entry name" value="RRNA METHYLTRANSFERASE 3, MITOCHONDRIAL"/>
    <property type="match status" value="1"/>
</dbReference>
<dbReference type="Proteomes" id="UP000308267">
    <property type="component" value="Unassembled WGS sequence"/>
</dbReference>
<dbReference type="GO" id="GO:0006396">
    <property type="term" value="P:RNA processing"/>
    <property type="evidence" value="ECO:0007669"/>
    <property type="project" value="InterPro"/>
</dbReference>
<feature type="domain" description="tRNA/rRNA methyltransferase SpoU type" evidence="3">
    <location>
        <begin position="207"/>
        <end position="289"/>
    </location>
</feature>
<dbReference type="STRING" id="147828.A0A4V3SGA8"/>
<evidence type="ECO:0000259" key="3">
    <source>
        <dbReference type="Pfam" id="PF00588"/>
    </source>
</evidence>